<dbReference type="SUPFAM" id="SSF52833">
    <property type="entry name" value="Thioredoxin-like"/>
    <property type="match status" value="1"/>
</dbReference>
<dbReference type="PROSITE" id="PS51384">
    <property type="entry name" value="FAD_FR"/>
    <property type="match status" value="1"/>
</dbReference>
<evidence type="ECO:0000256" key="3">
    <source>
        <dbReference type="SAM" id="MobiDB-lite"/>
    </source>
</evidence>
<dbReference type="PANTHER" id="PTHR31902:SF7">
    <property type="entry name" value="ALTERED INHERITANCE OF MITOCHONDRIA PROTEIN 32"/>
    <property type="match status" value="1"/>
</dbReference>
<dbReference type="InterPro" id="IPR009737">
    <property type="entry name" value="Aim32/Apd1-like"/>
</dbReference>
<dbReference type="KEGG" id="pgri:PgNI_06870"/>
<dbReference type="RefSeq" id="XP_030981468.1">
    <property type="nucleotide sequence ID" value="XM_031126889.1"/>
</dbReference>
<dbReference type="PRINTS" id="PR00406">
    <property type="entry name" value="CYTB5RDTASE"/>
</dbReference>
<organism evidence="5 6">
    <name type="scientific">Pyricularia grisea</name>
    <name type="common">Crabgrass-specific blast fungus</name>
    <name type="synonym">Magnaporthe grisea</name>
    <dbReference type="NCBI Taxonomy" id="148305"/>
    <lineage>
        <taxon>Eukaryota</taxon>
        <taxon>Fungi</taxon>
        <taxon>Dikarya</taxon>
        <taxon>Ascomycota</taxon>
        <taxon>Pezizomycotina</taxon>
        <taxon>Sordariomycetes</taxon>
        <taxon>Sordariomycetidae</taxon>
        <taxon>Magnaporthales</taxon>
        <taxon>Pyriculariaceae</taxon>
        <taxon>Pyricularia</taxon>
    </lineage>
</organism>
<feature type="domain" description="FAD-binding FR-type" evidence="4">
    <location>
        <begin position="445"/>
        <end position="599"/>
    </location>
</feature>
<name>A0A6P8B2R0_PYRGI</name>
<dbReference type="Gene3D" id="2.40.30.10">
    <property type="entry name" value="Translation factors"/>
    <property type="match status" value="1"/>
</dbReference>
<evidence type="ECO:0000256" key="2">
    <source>
        <dbReference type="ARBA" id="ARBA00040895"/>
    </source>
</evidence>
<dbReference type="CDD" id="cd06183">
    <property type="entry name" value="cyt_b5_reduct_like"/>
    <property type="match status" value="1"/>
</dbReference>
<feature type="compositionally biased region" description="Pro residues" evidence="3">
    <location>
        <begin position="382"/>
        <end position="397"/>
    </location>
</feature>
<evidence type="ECO:0000256" key="1">
    <source>
        <dbReference type="ARBA" id="ARBA00038208"/>
    </source>
</evidence>
<dbReference type="Pfam" id="PF06999">
    <property type="entry name" value="Suc_Fer-like"/>
    <property type="match status" value="1"/>
</dbReference>
<sequence length="802" mass="87941">MSQFLLKALKRAPPGLVRATSRKCRWASSSSASASSSTSPRKHAFPTIEACPPPTCSCQSTPAMAEGFEIDYGTKLNGLMPAYQQHVLVCTGKDDWPSKIEDEDGGDNLAADLRAFFGRGGSLSDPYHNVSVLNASFQSSGRAGTSILLLPDFKLVPSVERGSSSEQLEALAQGYLLPEKLHRAHDAMSPEHRENLVRKPELQRLVRDVRGFDDILVLICGHGGRDQRCGIYGPLLRAEFENALPRLGVDVLTGPVDKLSDDGVNKKPSSRVGLISHIGGHKFAGNVIIYLPPSLQTNEGQPHPLAGHGIWYGRVEPKHVEGIIHETIRKGNVIEEHFRGGITPSRDILQKETQQPNKDADPATATNQPFGEVKAAADPTAKSPPPPPPSPPPPPEVEPISWLQIVLVTLGVGGTLTGFYYWAKQQCGPLSLAQYLFTGRELNTTTFVPFTVVSKEVLTDNSFIITLRPRRRHIRTVASPWRGPTLAWLSSLSPWRGGGEGRLVDLQLREHSNFDVYDRAWRHGLWAVEVKQPQLQIVREYTPLPPYWTETEDQRQAERAAGEIRLYVRNVGEVSNYLARKRPGSIVELRGPYLGFDVAERLGDAADKAVVFLAGGTGIAPAMQVAHRLLDGDRYADKEKPLAKPEVQITWANRVKADIAQRSSIMHQLAGMRKRHGKKLGLECVVDEEKKFIDEGIVGEAISARKSGPAQDGEACPYHSSLLLQHTTTDSPAGEGPGCRCEGSSKGRNLLFVSGPDGFINHLAGEKLWRDGMLLQGPVGGLLGKIKNKYPDQFKDWLVLKL</sequence>
<keyword evidence="5" id="KW-1185">Reference proteome</keyword>
<dbReference type="InterPro" id="IPR036249">
    <property type="entry name" value="Thioredoxin-like_sf"/>
</dbReference>
<reference evidence="6" key="2">
    <citation type="submission" date="2019-10" db="EMBL/GenBank/DDBJ databases">
        <authorList>
            <consortium name="NCBI Genome Project"/>
        </authorList>
    </citation>
    <scope>NUCLEOTIDE SEQUENCE</scope>
    <source>
        <strain evidence="6">NI907</strain>
    </source>
</reference>
<reference evidence="6" key="1">
    <citation type="journal article" date="2019" name="Mol. Biol. Evol.">
        <title>Blast fungal genomes show frequent chromosomal changes, gene gains and losses, and effector gene turnover.</title>
        <authorList>
            <person name="Gomez Luciano L.B."/>
            <person name="Jason Tsai I."/>
            <person name="Chuma I."/>
            <person name="Tosa Y."/>
            <person name="Chen Y.H."/>
            <person name="Li J.Y."/>
            <person name="Li M.Y."/>
            <person name="Jade Lu M.Y."/>
            <person name="Nakayashiki H."/>
            <person name="Li W.H."/>
        </authorList>
    </citation>
    <scope>NUCLEOTIDE SEQUENCE</scope>
    <source>
        <strain evidence="6">NI907</strain>
    </source>
</reference>
<accession>A0A6P8B2R0</accession>
<evidence type="ECO:0000313" key="6">
    <source>
        <dbReference type="RefSeq" id="XP_030981468.1"/>
    </source>
</evidence>
<protein>
    <recommendedName>
        <fullName evidence="2">Altered inheritance of mitochondria protein 32</fullName>
    </recommendedName>
</protein>
<dbReference type="AlphaFoldDB" id="A0A6P8B2R0"/>
<dbReference type="CDD" id="cd03062">
    <property type="entry name" value="TRX_Fd_Sucrase"/>
    <property type="match status" value="1"/>
</dbReference>
<comment type="similarity">
    <text evidence="1">Belongs to the AIM32 family.</text>
</comment>
<evidence type="ECO:0000259" key="4">
    <source>
        <dbReference type="PROSITE" id="PS51384"/>
    </source>
</evidence>
<reference evidence="6" key="3">
    <citation type="submission" date="2025-08" db="UniProtKB">
        <authorList>
            <consortium name="RefSeq"/>
        </authorList>
    </citation>
    <scope>IDENTIFICATION</scope>
    <source>
        <strain evidence="6">NI907</strain>
    </source>
</reference>
<proteinExistence type="inferred from homology"/>
<dbReference type="Proteomes" id="UP000515153">
    <property type="component" value="Unplaced"/>
</dbReference>
<dbReference type="InterPro" id="IPR039261">
    <property type="entry name" value="FNR_nucleotide-bd"/>
</dbReference>
<dbReference type="InterPro" id="IPR017938">
    <property type="entry name" value="Riboflavin_synthase-like_b-brl"/>
</dbReference>
<dbReference type="SUPFAM" id="SSF52343">
    <property type="entry name" value="Ferredoxin reductase-like, C-terminal NADP-linked domain"/>
    <property type="match status" value="1"/>
</dbReference>
<gene>
    <name evidence="6" type="ORF">PgNI_06870</name>
</gene>
<dbReference type="Gene3D" id="3.40.30.10">
    <property type="entry name" value="Glutaredoxin"/>
    <property type="match status" value="1"/>
</dbReference>
<dbReference type="GO" id="GO:0016491">
    <property type="term" value="F:oxidoreductase activity"/>
    <property type="evidence" value="ECO:0007669"/>
    <property type="project" value="InterPro"/>
</dbReference>
<feature type="region of interest" description="Disordered" evidence="3">
    <location>
        <begin position="375"/>
        <end position="397"/>
    </location>
</feature>
<dbReference type="GeneID" id="41961798"/>
<dbReference type="InterPro" id="IPR017927">
    <property type="entry name" value="FAD-bd_FR_type"/>
</dbReference>
<evidence type="ECO:0000313" key="5">
    <source>
        <dbReference type="Proteomes" id="UP000515153"/>
    </source>
</evidence>
<dbReference type="Gene3D" id="3.40.50.80">
    <property type="entry name" value="Nucleotide-binding domain of ferredoxin-NADP reductase (FNR) module"/>
    <property type="match status" value="1"/>
</dbReference>
<dbReference type="SUPFAM" id="SSF63380">
    <property type="entry name" value="Riboflavin synthase domain-like"/>
    <property type="match status" value="1"/>
</dbReference>
<dbReference type="PANTHER" id="PTHR31902">
    <property type="entry name" value="ACTIN PATCHES DISTAL PROTEIN 1"/>
    <property type="match status" value="1"/>
</dbReference>